<dbReference type="Proteomes" id="UP000267027">
    <property type="component" value="Unassembled WGS sequence"/>
</dbReference>
<dbReference type="AlphaFoldDB" id="A0A0R3PP48"/>
<gene>
    <name evidence="1" type="ORF">ACOC_LOCUS6935</name>
</gene>
<sequence>MSGNDSSLKIEEKKSTWLQLQPFCHSHEVHHGNVMYSDGVGEQRLLFIGLQPRLVVGCERTSKAVIG</sequence>
<accession>A0A0R3PP48</accession>
<evidence type="ECO:0000313" key="1">
    <source>
        <dbReference type="EMBL" id="VDM58520.1"/>
    </source>
</evidence>
<dbReference type="EMBL" id="UYYA01003990">
    <property type="protein sequence ID" value="VDM58520.1"/>
    <property type="molecule type" value="Genomic_DNA"/>
</dbReference>
<keyword evidence="2" id="KW-1185">Reference proteome</keyword>
<protein>
    <submittedName>
        <fullName evidence="3">Ovule protein</fullName>
    </submittedName>
</protein>
<proteinExistence type="predicted"/>
<reference evidence="1 2" key="2">
    <citation type="submission" date="2018-11" db="EMBL/GenBank/DDBJ databases">
        <authorList>
            <consortium name="Pathogen Informatics"/>
        </authorList>
    </citation>
    <scope>NUCLEOTIDE SEQUENCE [LARGE SCALE GENOMIC DNA]</scope>
    <source>
        <strain evidence="1 2">Costa Rica</strain>
    </source>
</reference>
<name>A0A0R3PP48_ANGCS</name>
<evidence type="ECO:0000313" key="3">
    <source>
        <dbReference type="WBParaSite" id="ACOC_0000693401-mRNA-1"/>
    </source>
</evidence>
<organism evidence="3">
    <name type="scientific">Angiostrongylus costaricensis</name>
    <name type="common">Nematode worm</name>
    <dbReference type="NCBI Taxonomy" id="334426"/>
    <lineage>
        <taxon>Eukaryota</taxon>
        <taxon>Metazoa</taxon>
        <taxon>Ecdysozoa</taxon>
        <taxon>Nematoda</taxon>
        <taxon>Chromadorea</taxon>
        <taxon>Rhabditida</taxon>
        <taxon>Rhabditina</taxon>
        <taxon>Rhabditomorpha</taxon>
        <taxon>Strongyloidea</taxon>
        <taxon>Metastrongylidae</taxon>
        <taxon>Angiostrongylus</taxon>
    </lineage>
</organism>
<reference evidence="3" key="1">
    <citation type="submission" date="2017-02" db="UniProtKB">
        <authorList>
            <consortium name="WormBaseParasite"/>
        </authorList>
    </citation>
    <scope>IDENTIFICATION</scope>
</reference>
<dbReference type="WBParaSite" id="ACOC_0000693401-mRNA-1">
    <property type="protein sequence ID" value="ACOC_0000693401-mRNA-1"/>
    <property type="gene ID" value="ACOC_0000693401"/>
</dbReference>
<evidence type="ECO:0000313" key="2">
    <source>
        <dbReference type="Proteomes" id="UP000267027"/>
    </source>
</evidence>